<keyword evidence="1" id="KW-0285">Flavoprotein</keyword>
<keyword evidence="2" id="KW-0274">FAD</keyword>
<organism evidence="4 5">
    <name type="scientific">Aquamicrobium soli</name>
    <dbReference type="NCBI Taxonomy" id="1811518"/>
    <lineage>
        <taxon>Bacteria</taxon>
        <taxon>Pseudomonadati</taxon>
        <taxon>Pseudomonadota</taxon>
        <taxon>Alphaproteobacteria</taxon>
        <taxon>Hyphomicrobiales</taxon>
        <taxon>Phyllobacteriaceae</taxon>
        <taxon>Aquamicrobium</taxon>
    </lineage>
</organism>
<dbReference type="Gene3D" id="3.30.465.10">
    <property type="match status" value="2"/>
</dbReference>
<evidence type="ECO:0000259" key="3">
    <source>
        <dbReference type="PROSITE" id="PS51387"/>
    </source>
</evidence>
<dbReference type="EMBL" id="JBHRTK010000001">
    <property type="protein sequence ID" value="MFC3204622.1"/>
    <property type="molecule type" value="Genomic_DNA"/>
</dbReference>
<dbReference type="InterPro" id="IPR005107">
    <property type="entry name" value="CO_DH_flav_C"/>
</dbReference>
<accession>A0ABV7K524</accession>
<dbReference type="PROSITE" id="PS51387">
    <property type="entry name" value="FAD_PCMH"/>
    <property type="match status" value="1"/>
</dbReference>
<dbReference type="SMART" id="SM01092">
    <property type="entry name" value="CO_deh_flav_C"/>
    <property type="match status" value="1"/>
</dbReference>
<gene>
    <name evidence="4" type="ORF">ACFOHJ_00105</name>
</gene>
<dbReference type="InterPro" id="IPR036683">
    <property type="entry name" value="CO_DH_flav_C_dom_sf"/>
</dbReference>
<dbReference type="Proteomes" id="UP001595583">
    <property type="component" value="Unassembled WGS sequence"/>
</dbReference>
<dbReference type="Pfam" id="PF00941">
    <property type="entry name" value="FAD_binding_5"/>
    <property type="match status" value="1"/>
</dbReference>
<dbReference type="Gene3D" id="3.30.390.50">
    <property type="entry name" value="CO dehydrogenase flavoprotein, C-terminal domain"/>
    <property type="match status" value="1"/>
</dbReference>
<evidence type="ECO:0000313" key="4">
    <source>
        <dbReference type="EMBL" id="MFC3204622.1"/>
    </source>
</evidence>
<dbReference type="SUPFAM" id="SSF56176">
    <property type="entry name" value="FAD-binding/transporter-associated domain-like"/>
    <property type="match status" value="1"/>
</dbReference>
<evidence type="ECO:0000256" key="2">
    <source>
        <dbReference type="ARBA" id="ARBA00022827"/>
    </source>
</evidence>
<reference evidence="5" key="1">
    <citation type="journal article" date="2019" name="Int. J. Syst. Evol. Microbiol.">
        <title>The Global Catalogue of Microorganisms (GCM) 10K type strain sequencing project: providing services to taxonomists for standard genome sequencing and annotation.</title>
        <authorList>
            <consortium name="The Broad Institute Genomics Platform"/>
            <consortium name="The Broad Institute Genome Sequencing Center for Infectious Disease"/>
            <person name="Wu L."/>
            <person name="Ma J."/>
        </authorList>
    </citation>
    <scope>NUCLEOTIDE SEQUENCE [LARGE SCALE GENOMIC DNA]</scope>
    <source>
        <strain evidence="5">KCTC 52165</strain>
    </source>
</reference>
<dbReference type="PANTHER" id="PTHR42659">
    <property type="entry name" value="XANTHINE DEHYDROGENASE SUBUNIT C-RELATED"/>
    <property type="match status" value="1"/>
</dbReference>
<proteinExistence type="predicted"/>
<feature type="domain" description="FAD-binding PCMH-type" evidence="3">
    <location>
        <begin position="1"/>
        <end position="226"/>
    </location>
</feature>
<name>A0ABV7K524_9HYPH</name>
<sequence length="333" mass="34712">MHPFTLERPSDLPAALAFRAHAGREDAPVEYIAGGTDMVQLLQEDVRTPERLVSLAGLLDGKIDIGPHCLRLGAAATMTEVAAHSGVVEQFPVISQALLASASPQVRNQATMGGNLLQRTRCPYFRDVGYAACNKRSPGSGCAAIGGENRWNAVLGTSDSCIAAHASDLAAALVALDASVEIRSAAGERSVVLAHFHRLPGGTPHIETVLEPGEVITAIKVPASPAARRSHYLKLRDRASFEFALVSAAVALDVDGSRIQQAHVALGGVGSKPWRVPKVEAALAGASLDDPAALRQAAAHAAEGAQGRGGNTFKIELMQRAIVRAVETAGGRA</sequence>
<protein>
    <submittedName>
        <fullName evidence="4">FAD binding domain-containing protein</fullName>
    </submittedName>
</protein>
<dbReference type="RefSeq" id="WP_378217281.1">
    <property type="nucleotide sequence ID" value="NZ_JBHRTK010000001.1"/>
</dbReference>
<keyword evidence="5" id="KW-1185">Reference proteome</keyword>
<evidence type="ECO:0000313" key="5">
    <source>
        <dbReference type="Proteomes" id="UP001595583"/>
    </source>
</evidence>
<dbReference type="InterPro" id="IPR016169">
    <property type="entry name" value="FAD-bd_PCMH_sub2"/>
</dbReference>
<dbReference type="InterPro" id="IPR016167">
    <property type="entry name" value="FAD-bd_PCMH_sub1"/>
</dbReference>
<dbReference type="Pfam" id="PF03450">
    <property type="entry name" value="CO_deh_flav_C"/>
    <property type="match status" value="1"/>
</dbReference>
<comment type="caution">
    <text evidence="4">The sequence shown here is derived from an EMBL/GenBank/DDBJ whole genome shotgun (WGS) entry which is preliminary data.</text>
</comment>
<dbReference type="Gene3D" id="3.30.43.10">
    <property type="entry name" value="Uridine Diphospho-n-acetylenolpyruvylglucosamine Reductase, domain 2"/>
    <property type="match status" value="1"/>
</dbReference>
<dbReference type="SUPFAM" id="SSF55447">
    <property type="entry name" value="CO dehydrogenase flavoprotein C-terminal domain-like"/>
    <property type="match status" value="1"/>
</dbReference>
<dbReference type="InterPro" id="IPR002346">
    <property type="entry name" value="Mopterin_DH_FAD-bd"/>
</dbReference>
<evidence type="ECO:0000256" key="1">
    <source>
        <dbReference type="ARBA" id="ARBA00022630"/>
    </source>
</evidence>
<dbReference type="InterPro" id="IPR016166">
    <property type="entry name" value="FAD-bd_PCMH"/>
</dbReference>
<dbReference type="InterPro" id="IPR036318">
    <property type="entry name" value="FAD-bd_PCMH-like_sf"/>
</dbReference>
<dbReference type="PANTHER" id="PTHR42659:SF9">
    <property type="entry name" value="XANTHINE DEHYDROGENASE FAD-BINDING SUBUNIT XDHB-RELATED"/>
    <property type="match status" value="1"/>
</dbReference>
<dbReference type="InterPro" id="IPR051312">
    <property type="entry name" value="Diverse_Substr_Oxidored"/>
</dbReference>